<feature type="region of interest" description="Disordered" evidence="1">
    <location>
        <begin position="364"/>
        <end position="390"/>
    </location>
</feature>
<reference evidence="2" key="2">
    <citation type="submission" date="2021-01" db="UniProtKB">
        <authorList>
            <consortium name="EnsemblMetazoa"/>
        </authorList>
    </citation>
    <scope>IDENTIFICATION</scope>
</reference>
<evidence type="ECO:0000313" key="2">
    <source>
        <dbReference type="EnsemblMetazoa" id="XP_011671526"/>
    </source>
</evidence>
<feature type="compositionally biased region" description="Basic and acidic residues" evidence="1">
    <location>
        <begin position="242"/>
        <end position="261"/>
    </location>
</feature>
<dbReference type="Gene3D" id="1.10.533.10">
    <property type="entry name" value="Death Domain, Fas"/>
    <property type="match status" value="1"/>
</dbReference>
<evidence type="ECO:0008006" key="4">
    <source>
        <dbReference type="Google" id="ProtNLM"/>
    </source>
</evidence>
<proteinExistence type="predicted"/>
<organism evidence="2 3">
    <name type="scientific">Strongylocentrotus purpuratus</name>
    <name type="common">Purple sea urchin</name>
    <dbReference type="NCBI Taxonomy" id="7668"/>
    <lineage>
        <taxon>Eukaryota</taxon>
        <taxon>Metazoa</taxon>
        <taxon>Echinodermata</taxon>
        <taxon>Eleutherozoa</taxon>
        <taxon>Echinozoa</taxon>
        <taxon>Echinoidea</taxon>
        <taxon>Euechinoidea</taxon>
        <taxon>Echinacea</taxon>
        <taxon>Camarodonta</taxon>
        <taxon>Echinidea</taxon>
        <taxon>Strongylocentrotidae</taxon>
        <taxon>Strongylocentrotus</taxon>
    </lineage>
</organism>
<dbReference type="PANTHER" id="PTHR24132">
    <property type="entry name" value="ANKYRIN REPEAT AND SOCS BOX PROTEIN 6"/>
    <property type="match status" value="1"/>
</dbReference>
<dbReference type="PANTHER" id="PTHR24132:SF24">
    <property type="entry name" value="ANKYRIN REPEAT AND SOCS BOX PROTEIN 6"/>
    <property type="match status" value="1"/>
</dbReference>
<feature type="compositionally biased region" description="Basic and acidic residues" evidence="1">
    <location>
        <begin position="550"/>
        <end position="567"/>
    </location>
</feature>
<accession>A0A7M7HNS5</accession>
<dbReference type="InParanoid" id="A0A7M7HNS5"/>
<feature type="region of interest" description="Disordered" evidence="1">
    <location>
        <begin position="502"/>
        <end position="611"/>
    </location>
</feature>
<feature type="compositionally biased region" description="Polar residues" evidence="1">
    <location>
        <begin position="364"/>
        <end position="377"/>
    </location>
</feature>
<dbReference type="EnsemblMetazoa" id="XM_011673224">
    <property type="protein sequence ID" value="XP_011671526"/>
    <property type="gene ID" value="LOC105441779"/>
</dbReference>
<dbReference type="AlphaFoldDB" id="A0A7M7HNS5"/>
<dbReference type="RefSeq" id="XP_011671526.2">
    <property type="nucleotide sequence ID" value="XM_011673224.2"/>
</dbReference>
<dbReference type="InterPro" id="IPR011029">
    <property type="entry name" value="DEATH-like_dom_sf"/>
</dbReference>
<feature type="compositionally biased region" description="Polar residues" evidence="1">
    <location>
        <begin position="519"/>
        <end position="535"/>
    </location>
</feature>
<reference evidence="3" key="1">
    <citation type="submission" date="2015-02" db="EMBL/GenBank/DDBJ databases">
        <title>Genome sequencing for Strongylocentrotus purpuratus.</title>
        <authorList>
            <person name="Murali S."/>
            <person name="Liu Y."/>
            <person name="Vee V."/>
            <person name="English A."/>
            <person name="Wang M."/>
            <person name="Skinner E."/>
            <person name="Han Y."/>
            <person name="Muzny D.M."/>
            <person name="Worley K.C."/>
            <person name="Gibbs R.A."/>
        </authorList>
    </citation>
    <scope>NUCLEOTIDE SEQUENCE</scope>
</reference>
<name>A0A7M7HNS5_STRPU</name>
<evidence type="ECO:0000256" key="1">
    <source>
        <dbReference type="SAM" id="MobiDB-lite"/>
    </source>
</evidence>
<dbReference type="FunFam" id="1.10.533.10:FF:000080">
    <property type="entry name" value="Uncharacterized protein"/>
    <property type="match status" value="1"/>
</dbReference>
<dbReference type="Proteomes" id="UP000007110">
    <property type="component" value="Unassembled WGS sequence"/>
</dbReference>
<feature type="compositionally biased region" description="Basic and acidic residues" evidence="1">
    <location>
        <begin position="132"/>
        <end position="141"/>
    </location>
</feature>
<dbReference type="GeneID" id="105441779"/>
<dbReference type="KEGG" id="spu:105441779"/>
<keyword evidence="3" id="KW-1185">Reference proteome</keyword>
<protein>
    <recommendedName>
        <fullName evidence="4">Death domain-containing protein</fullName>
    </recommendedName>
</protein>
<evidence type="ECO:0000313" key="3">
    <source>
        <dbReference type="Proteomes" id="UP000007110"/>
    </source>
</evidence>
<feature type="region of interest" description="Disordered" evidence="1">
    <location>
        <begin position="242"/>
        <end position="277"/>
    </location>
</feature>
<feature type="compositionally biased region" description="Polar residues" evidence="1">
    <location>
        <begin position="597"/>
        <end position="610"/>
    </location>
</feature>
<sequence>METGPKEFLEYAKKKLKKLGITKIYDVPPIFGNRSDKKPLQWLDLLHGCMKKGDEGMSADLIQLYSLPSFERLWNQGRKGVTEAQTIHGEEIKEGEEAKKLLQGRITDLEQELNESRASRKSIVSENGRLQDTMKVEQERREHSERAMMENEKKAKQIMETYKQREMEFEKKVQSKDLRIETMAEKLQGTEEKARRQVERLETDNEEMMTKLVSKLLQEDTLTQTLEEKERNVTTLRQQVEELKKGREGDRAGAEKEKRSLAAEMTNIVQEKERNETTLRQQVEEFKKGREGDRARFEKEKRSIELSWKKEHDYKEGHLEQLKRETWKLRTKIQLESEIRSAEQKKKAETHQWSFIPWVSSGKQAQSGTSSFEANSTGGLGSDTVQAGEEPPDDEFADILMKIADDLYDEAKIDSLAGQLGILHGDIQRALMTNMRFGRVTSDGTRRMLKQWRRGVSREDERIELTKALQAAKLVNLADLYLSGGVVEEQIDAEYANKEVNNQQLSTRDEASLEEDQTKGQTDTQVLQEATASNDHTPRDGHTGDMASKTQDDLTDRSSSRHPDKSPVRSTQNVDASEVTSEDVSSEEVHAGDDMTDVSSIQPAEQSSIHEMQDVPEDMSEIAPLVSYGGKPDEESTILEEEDLISQLVLIDPFPEKIMLLFLLKIIMDVPQRAFSL</sequence>
<feature type="region of interest" description="Disordered" evidence="1">
    <location>
        <begin position="112"/>
        <end position="141"/>
    </location>
</feature>